<dbReference type="GO" id="GO:0008897">
    <property type="term" value="F:holo-[acyl-carrier-protein] synthase activity"/>
    <property type="evidence" value="ECO:0007669"/>
    <property type="project" value="InterPro"/>
</dbReference>
<dbReference type="Proteomes" id="UP000004198">
    <property type="component" value="Unassembled WGS sequence"/>
</dbReference>
<dbReference type="KEGG" id="cck:Ccar_13865"/>
<dbReference type="STRING" id="536227.Ccar_13865"/>
<accession>C6PZK3</accession>
<dbReference type="SUPFAM" id="SSF56214">
    <property type="entry name" value="4'-phosphopantetheinyl transferase"/>
    <property type="match status" value="1"/>
</dbReference>
<dbReference type="OrthoDB" id="9808281at2"/>
<keyword evidence="2" id="KW-1185">Reference proteome</keyword>
<evidence type="ECO:0000313" key="2">
    <source>
        <dbReference type="Proteomes" id="UP000004198"/>
    </source>
</evidence>
<dbReference type="Gene3D" id="3.90.470.20">
    <property type="entry name" value="4'-phosphopantetheinyl transferase domain"/>
    <property type="match status" value="1"/>
</dbReference>
<name>C6PZK3_9CLOT</name>
<evidence type="ECO:0000313" key="1">
    <source>
        <dbReference type="EMBL" id="EET85315.1"/>
    </source>
</evidence>
<dbReference type="RefSeq" id="WP_007063105.1">
    <property type="nucleotide sequence ID" value="NZ_ACVI01000096.1"/>
</dbReference>
<dbReference type="PATRIC" id="fig|536227.13.peg.2904"/>
<proteinExistence type="predicted"/>
<dbReference type="InterPro" id="IPR037143">
    <property type="entry name" value="4-PPantetheinyl_Trfase_dom_sf"/>
</dbReference>
<dbReference type="GO" id="GO:0000287">
    <property type="term" value="F:magnesium ion binding"/>
    <property type="evidence" value="ECO:0007669"/>
    <property type="project" value="InterPro"/>
</dbReference>
<sequence length="72" mass="8373">MITTLTKRKSPTTLLLHILCQVLLSFGKPYLKEYLKLNFNIDHSEDFVVCAVDDKAVEDIYDNIKNKIENEE</sequence>
<dbReference type="AlphaFoldDB" id="C6PZK3"/>
<organism evidence="1 2">
    <name type="scientific">Clostridium carboxidivorans P7</name>
    <dbReference type="NCBI Taxonomy" id="536227"/>
    <lineage>
        <taxon>Bacteria</taxon>
        <taxon>Bacillati</taxon>
        <taxon>Bacillota</taxon>
        <taxon>Clostridia</taxon>
        <taxon>Eubacteriales</taxon>
        <taxon>Clostridiaceae</taxon>
        <taxon>Clostridium</taxon>
    </lineage>
</organism>
<protein>
    <submittedName>
        <fullName evidence="1">Uncharacterized protein</fullName>
    </submittedName>
</protein>
<reference evidence="1 2" key="1">
    <citation type="submission" date="2009-06" db="EMBL/GenBank/DDBJ databases">
        <title>The draft genome of Clostridium carboxidivorans P7.</title>
        <authorList>
            <consortium name="US DOE Joint Genome Institute (JGI-PGF)"/>
            <person name="Lucas S."/>
            <person name="Copeland A."/>
            <person name="Lapidus A."/>
            <person name="Glavina del Rio T."/>
            <person name="Tice H."/>
            <person name="Bruce D."/>
            <person name="Goodwin L."/>
            <person name="Pitluck S."/>
            <person name="Larimer F."/>
            <person name="Land M.L."/>
            <person name="Hauser L."/>
            <person name="Hemme C.L."/>
        </authorList>
    </citation>
    <scope>NUCLEOTIDE SEQUENCE [LARGE SCALE GENOMIC DNA]</scope>
    <source>
        <strain evidence="1 2">P7</strain>
    </source>
</reference>
<gene>
    <name evidence="1" type="ORF">CcarbDRAFT_4220</name>
</gene>
<comment type="caution">
    <text evidence="1">The sequence shown here is derived from an EMBL/GenBank/DDBJ whole genome shotgun (WGS) entry which is preliminary data.</text>
</comment>
<dbReference type="EMBL" id="ACVI01000096">
    <property type="protein sequence ID" value="EET85315.1"/>
    <property type="molecule type" value="Genomic_DNA"/>
</dbReference>